<dbReference type="Pfam" id="PF00903">
    <property type="entry name" value="Glyoxalase"/>
    <property type="match status" value="1"/>
</dbReference>
<proteinExistence type="predicted"/>
<organism evidence="2 4">
    <name type="scientific">Candidatus Phosphoribacter hodrii</name>
    <dbReference type="NCBI Taxonomy" id="2953743"/>
    <lineage>
        <taxon>Bacteria</taxon>
        <taxon>Bacillati</taxon>
        <taxon>Actinomycetota</taxon>
        <taxon>Actinomycetes</taxon>
        <taxon>Micrococcales</taxon>
        <taxon>Dermatophilaceae</taxon>
        <taxon>Candidatus Phosphoribacter</taxon>
    </lineage>
</organism>
<protein>
    <submittedName>
        <fullName evidence="2">VOC family protein</fullName>
    </submittedName>
</protein>
<dbReference type="CDD" id="cd07247">
    <property type="entry name" value="SgaA_N_like"/>
    <property type="match status" value="2"/>
</dbReference>
<evidence type="ECO:0000313" key="2">
    <source>
        <dbReference type="EMBL" id="MBK7272768.1"/>
    </source>
</evidence>
<evidence type="ECO:0000313" key="4">
    <source>
        <dbReference type="Proteomes" id="UP000726105"/>
    </source>
</evidence>
<dbReference type="InterPro" id="IPR037523">
    <property type="entry name" value="VOC_core"/>
</dbReference>
<dbReference type="InterPro" id="IPR004360">
    <property type="entry name" value="Glyas_Fos-R_dOase_dom"/>
</dbReference>
<dbReference type="SUPFAM" id="SSF54593">
    <property type="entry name" value="Glyoxalase/Bleomycin resistance protein/Dihydroxybiphenyl dioxygenase"/>
    <property type="match status" value="2"/>
</dbReference>
<dbReference type="Gene3D" id="3.10.180.10">
    <property type="entry name" value="2,3-Dihydroxybiphenyl 1,2-Dioxygenase, domain 1"/>
    <property type="match status" value="2"/>
</dbReference>
<comment type="caution">
    <text evidence="2">The sequence shown here is derived from an EMBL/GenBank/DDBJ whole genome shotgun (WGS) entry which is preliminary data.</text>
</comment>
<dbReference type="InterPro" id="IPR029068">
    <property type="entry name" value="Glyas_Bleomycin-R_OHBP_Dase"/>
</dbReference>
<name>A0A935IM64_9MICO</name>
<feature type="domain" description="VOC" evidence="1">
    <location>
        <begin position="12"/>
        <end position="127"/>
    </location>
</feature>
<dbReference type="EMBL" id="JADJIB010000002">
    <property type="protein sequence ID" value="MBK7272768.1"/>
    <property type="molecule type" value="Genomic_DNA"/>
</dbReference>
<dbReference type="AlphaFoldDB" id="A0A935IM64"/>
<gene>
    <name evidence="2" type="ORF">IPI13_06215</name>
    <name evidence="3" type="ORF">IPP00_13060</name>
</gene>
<reference evidence="2 4" key="1">
    <citation type="submission" date="2020-10" db="EMBL/GenBank/DDBJ databases">
        <title>Connecting structure to function with the recovery of over 1000 high-quality activated sludge metagenome-assembled genomes encoding full-length rRNA genes using long-read sequencing.</title>
        <authorList>
            <person name="Singleton C.M."/>
            <person name="Petriglieri F."/>
            <person name="Kristensen J.M."/>
            <person name="Kirkegaard R.H."/>
            <person name="Michaelsen T.Y."/>
            <person name="Andersen M.H."/>
            <person name="Karst S.M."/>
            <person name="Dueholm M.S."/>
            <person name="Nielsen P.H."/>
            <person name="Albertsen M."/>
        </authorList>
    </citation>
    <scope>NUCLEOTIDE SEQUENCE [LARGE SCALE GENOMIC DNA]</scope>
    <source>
        <strain evidence="2">Ega_18-Q3-R5-49_MAXAC.001</strain>
        <strain evidence="3">Ribe_18-Q3-R11-54_MAXAC.001</strain>
    </source>
</reference>
<accession>A0A935IM64</accession>
<dbReference type="EMBL" id="JADKGK010000022">
    <property type="protein sequence ID" value="MBL0004865.1"/>
    <property type="molecule type" value="Genomic_DNA"/>
</dbReference>
<evidence type="ECO:0000313" key="3">
    <source>
        <dbReference type="EMBL" id="MBL0004865.1"/>
    </source>
</evidence>
<dbReference type="InterPro" id="IPR052164">
    <property type="entry name" value="Anthracycline_SecMetBiosynth"/>
</dbReference>
<dbReference type="InterPro" id="IPR053863">
    <property type="entry name" value="Glyoxy/Ble-like_N"/>
</dbReference>
<dbReference type="PROSITE" id="PS51819">
    <property type="entry name" value="VOC"/>
    <property type="match status" value="2"/>
</dbReference>
<dbReference type="PANTHER" id="PTHR33993">
    <property type="entry name" value="GLYOXALASE-RELATED"/>
    <property type="match status" value="1"/>
</dbReference>
<evidence type="ECO:0000259" key="1">
    <source>
        <dbReference type="PROSITE" id="PS51819"/>
    </source>
</evidence>
<dbReference type="Proteomes" id="UP000726105">
    <property type="component" value="Unassembled WGS sequence"/>
</dbReference>
<dbReference type="Pfam" id="PF22677">
    <property type="entry name" value="Ble-like_N"/>
    <property type="match status" value="1"/>
</dbReference>
<sequence length="258" mass="26770">MSIHEGSWVPGTPCWVDISVPDLARSQAFYRGVLGWEFTPGSEEFGGYTTALVNGRGAAGMSPPMPGADPAPTFWTVYLATADSAASEAAITAAGGQTIFPSMQLADLGRMGVYADSTGAVFGTWESGSHTGYDVANEPGAVGWCEGMVGDFEAGKAFYAAAFGFTYTDMSADGMSYAMFSVPGGEQPAGGLGLETERPPYWSVTFEVDGTDAAVARVLENGGGVILEPFDFEYGRLAVVTGPDGEPFGIITSAPMPV</sequence>
<dbReference type="Proteomes" id="UP000886632">
    <property type="component" value="Unassembled WGS sequence"/>
</dbReference>
<dbReference type="PANTHER" id="PTHR33993:SF10">
    <property type="entry name" value="CONSERVED PROTEIN"/>
    <property type="match status" value="1"/>
</dbReference>
<feature type="domain" description="VOC" evidence="1">
    <location>
        <begin position="141"/>
        <end position="253"/>
    </location>
</feature>